<dbReference type="GO" id="GO:0140359">
    <property type="term" value="F:ABC-type transporter activity"/>
    <property type="evidence" value="ECO:0007669"/>
    <property type="project" value="InterPro"/>
</dbReference>
<keyword evidence="8" id="KW-1185">Reference proteome</keyword>
<dbReference type="Proteomes" id="UP000444960">
    <property type="component" value="Unassembled WGS sequence"/>
</dbReference>
<evidence type="ECO:0000313" key="8">
    <source>
        <dbReference type="Proteomes" id="UP000444960"/>
    </source>
</evidence>
<feature type="transmembrane region" description="Helical" evidence="5">
    <location>
        <begin position="354"/>
        <end position="376"/>
    </location>
</feature>
<dbReference type="RefSeq" id="WP_161894399.1">
    <property type="nucleotide sequence ID" value="NZ_BJOV01000002.1"/>
</dbReference>
<evidence type="ECO:0000259" key="6">
    <source>
        <dbReference type="Pfam" id="PF12698"/>
    </source>
</evidence>
<evidence type="ECO:0000256" key="2">
    <source>
        <dbReference type="ARBA" id="ARBA00022692"/>
    </source>
</evidence>
<dbReference type="OrthoDB" id="3268959at2"/>
<evidence type="ECO:0000256" key="4">
    <source>
        <dbReference type="ARBA" id="ARBA00023136"/>
    </source>
</evidence>
<dbReference type="InterPro" id="IPR013525">
    <property type="entry name" value="ABC2_TM"/>
</dbReference>
<keyword evidence="2 5" id="KW-0812">Transmembrane</keyword>
<keyword evidence="3 5" id="KW-1133">Transmembrane helix</keyword>
<sequence length="395" mass="41343">MSAPSPATSWTTIRLIASREISTRVRTRSFIVTNVIMLLVAVVGCLVASHFVGKDDHEVQTVATQGVSAAAKSAITETGKQLGVTLRLVDASDARAQAADGDVTAAIVAQPDGTLRVFSEDSLDTDVEASIKSGVSSSAVAAALQKAGVDPASVQRQATVTLERTKDVPPAQGERVALSYVGTVLMFLVIFGGGMAVAVGVVEEKVSRIVEILLATVKPSQLLWGKILGIGVVQIISTLALAAVGLITARATGLLTIPDVAYSMVGVSAIWLLLGFLFFSALYAATGAMVSRQEEINSAAWPLMIVAMGTMYSGIFGISAPDSSVMRVLAWIPPFSSTVVPMRVATGYADWMEVAGSALIMAAVTALAVWISGRIYRRSVLMTGSRVSWKKALGR</sequence>
<name>A0A7I9V5H7_9ACTN</name>
<dbReference type="GO" id="GO:0016020">
    <property type="term" value="C:membrane"/>
    <property type="evidence" value="ECO:0007669"/>
    <property type="project" value="UniProtKB-SubCell"/>
</dbReference>
<dbReference type="PANTHER" id="PTHR43471:SF3">
    <property type="entry name" value="ABC TRANSPORTER PERMEASE PROTEIN NATB"/>
    <property type="match status" value="1"/>
</dbReference>
<dbReference type="AlphaFoldDB" id="A0A7I9V5H7"/>
<feature type="transmembrane region" description="Helical" evidence="5">
    <location>
        <begin position="298"/>
        <end position="320"/>
    </location>
</feature>
<evidence type="ECO:0000256" key="1">
    <source>
        <dbReference type="ARBA" id="ARBA00004141"/>
    </source>
</evidence>
<evidence type="ECO:0000256" key="5">
    <source>
        <dbReference type="SAM" id="Phobius"/>
    </source>
</evidence>
<proteinExistence type="predicted"/>
<dbReference type="Pfam" id="PF12698">
    <property type="entry name" value="ABC2_membrane_3"/>
    <property type="match status" value="1"/>
</dbReference>
<comment type="subcellular location">
    <subcellularLocation>
        <location evidence="1">Membrane</location>
        <topology evidence="1">Multi-pass membrane protein</topology>
    </subcellularLocation>
</comment>
<evidence type="ECO:0000313" key="7">
    <source>
        <dbReference type="EMBL" id="GEE00507.1"/>
    </source>
</evidence>
<feature type="transmembrane region" description="Helical" evidence="5">
    <location>
        <begin position="223"/>
        <end position="248"/>
    </location>
</feature>
<keyword evidence="4 5" id="KW-0472">Membrane</keyword>
<dbReference type="EMBL" id="BJOV01000002">
    <property type="protein sequence ID" value="GEE00507.1"/>
    <property type="molecule type" value="Genomic_DNA"/>
</dbReference>
<dbReference type="PANTHER" id="PTHR43471">
    <property type="entry name" value="ABC TRANSPORTER PERMEASE"/>
    <property type="match status" value="1"/>
</dbReference>
<gene>
    <name evidence="7" type="ORF">nbrc107696_09530</name>
</gene>
<protein>
    <submittedName>
        <fullName evidence="7">ABC transporter permease</fullName>
    </submittedName>
</protein>
<accession>A0A7I9V5H7</accession>
<evidence type="ECO:0000256" key="3">
    <source>
        <dbReference type="ARBA" id="ARBA00022989"/>
    </source>
</evidence>
<comment type="caution">
    <text evidence="7">The sequence shown here is derived from an EMBL/GenBank/DDBJ whole genome shotgun (WGS) entry which is preliminary data.</text>
</comment>
<feature type="transmembrane region" description="Helical" evidence="5">
    <location>
        <begin position="260"/>
        <end position="286"/>
    </location>
</feature>
<feature type="transmembrane region" description="Helical" evidence="5">
    <location>
        <begin position="29"/>
        <end position="52"/>
    </location>
</feature>
<feature type="domain" description="ABC-2 type transporter transmembrane" evidence="6">
    <location>
        <begin position="28"/>
        <end position="372"/>
    </location>
</feature>
<reference evidence="8" key="1">
    <citation type="submission" date="2019-06" db="EMBL/GenBank/DDBJ databases">
        <title>Gordonia isolated from sludge of a wastewater treatment plant.</title>
        <authorList>
            <person name="Tamura T."/>
            <person name="Aoyama K."/>
            <person name="Kang Y."/>
            <person name="Saito S."/>
            <person name="Akiyama N."/>
            <person name="Yazawa K."/>
            <person name="Gonoi T."/>
            <person name="Mikami Y."/>
        </authorList>
    </citation>
    <scope>NUCLEOTIDE SEQUENCE [LARGE SCALE GENOMIC DNA]</scope>
    <source>
        <strain evidence="8">NBRC 107696</strain>
    </source>
</reference>
<organism evidence="7 8">
    <name type="scientific">Gordonia spumicola</name>
    <dbReference type="NCBI Taxonomy" id="589161"/>
    <lineage>
        <taxon>Bacteria</taxon>
        <taxon>Bacillati</taxon>
        <taxon>Actinomycetota</taxon>
        <taxon>Actinomycetes</taxon>
        <taxon>Mycobacteriales</taxon>
        <taxon>Gordoniaceae</taxon>
        <taxon>Gordonia</taxon>
    </lineage>
</organism>
<feature type="transmembrane region" description="Helical" evidence="5">
    <location>
        <begin position="177"/>
        <end position="202"/>
    </location>
</feature>